<comment type="caution">
    <text evidence="1">The sequence shown here is derived from an EMBL/GenBank/DDBJ whole genome shotgun (WGS) entry which is preliminary data.</text>
</comment>
<reference evidence="1" key="1">
    <citation type="journal article" date="2020" name="bioRxiv">
        <title>Chromosome-level reference genome of the European wasp spider Argiope bruennichi: a resource for studies on range expansion and evolutionary adaptation.</title>
        <authorList>
            <person name="Sheffer M.M."/>
            <person name="Hoppe A."/>
            <person name="Krehenwinkel H."/>
            <person name="Uhl G."/>
            <person name="Kuss A.W."/>
            <person name="Jensen L."/>
            <person name="Jensen C."/>
            <person name="Gillespie R.G."/>
            <person name="Hoff K.J."/>
            <person name="Prost S."/>
        </authorList>
    </citation>
    <scope>NUCLEOTIDE SEQUENCE</scope>
</reference>
<dbReference type="EMBL" id="JABXBU010000011">
    <property type="protein sequence ID" value="KAF8790280.1"/>
    <property type="molecule type" value="Genomic_DNA"/>
</dbReference>
<sequence>MANESLSDMERFAFDIFSYTMLKAKYPSKSIPAPDVSPDFSSFLRRVYLYQTLRRNIWIQMFEARYKSDGFKKFKQISDFLHSTLSGKTSVKMAATLIVESLSFINELILFLCSKNCDLYLYELARFWGNYFATLEKHIGSKYLLTALLSPLSYKEELKPRVNCVTPFKSAKNIVIEKECFNHSTLNSKPCSNNLKSKKHIVTSKTSSTELLKNPGLGIRPHEELLLEFYGIMTNVEETRKMSNMPLLDYGASMVSSKVNAKLSGNSSIQKHLKQTNEHGCLPVLPVVVSRLEQKRQKVRAAYAEKCEQKIKLAKLVPSNERP</sequence>
<protein>
    <submittedName>
        <fullName evidence="1">Uncharacterized protein</fullName>
    </submittedName>
</protein>
<gene>
    <name evidence="1" type="ORF">HNY73_005332</name>
</gene>
<organism evidence="1 2">
    <name type="scientific">Argiope bruennichi</name>
    <name type="common">Wasp spider</name>
    <name type="synonym">Aranea bruennichi</name>
    <dbReference type="NCBI Taxonomy" id="94029"/>
    <lineage>
        <taxon>Eukaryota</taxon>
        <taxon>Metazoa</taxon>
        <taxon>Ecdysozoa</taxon>
        <taxon>Arthropoda</taxon>
        <taxon>Chelicerata</taxon>
        <taxon>Arachnida</taxon>
        <taxon>Araneae</taxon>
        <taxon>Araneomorphae</taxon>
        <taxon>Entelegynae</taxon>
        <taxon>Araneoidea</taxon>
        <taxon>Araneidae</taxon>
        <taxon>Argiope</taxon>
    </lineage>
</organism>
<dbReference type="Proteomes" id="UP000807504">
    <property type="component" value="Unassembled WGS sequence"/>
</dbReference>
<accession>A0A8T0FLL4</accession>
<name>A0A8T0FLL4_ARGBR</name>
<evidence type="ECO:0000313" key="2">
    <source>
        <dbReference type="Proteomes" id="UP000807504"/>
    </source>
</evidence>
<evidence type="ECO:0000313" key="1">
    <source>
        <dbReference type="EMBL" id="KAF8790280.1"/>
    </source>
</evidence>
<reference evidence="1" key="2">
    <citation type="submission" date="2020-06" db="EMBL/GenBank/DDBJ databases">
        <authorList>
            <person name="Sheffer M."/>
        </authorList>
    </citation>
    <scope>NUCLEOTIDE SEQUENCE</scope>
</reference>
<keyword evidence="2" id="KW-1185">Reference proteome</keyword>
<dbReference type="AlphaFoldDB" id="A0A8T0FLL4"/>
<proteinExistence type="predicted"/>